<keyword evidence="1" id="KW-0472">Membrane</keyword>
<feature type="transmembrane region" description="Helical" evidence="1">
    <location>
        <begin position="6"/>
        <end position="27"/>
    </location>
</feature>
<dbReference type="AlphaFoldDB" id="A0A2L2X961"/>
<sequence>MVYILYILGGFLWTLLKYLRMAGARLYDYQKNTALRIPRYLLEELTI</sequence>
<name>A0A2L2X961_9FIRM</name>
<gene>
    <name evidence="2" type="ORF">DCCM_0965</name>
</gene>
<proteinExistence type="predicted"/>
<dbReference type="EMBL" id="BFAV01000045">
    <property type="protein sequence ID" value="GBF32769.1"/>
    <property type="molecule type" value="Genomic_DNA"/>
</dbReference>
<comment type="caution">
    <text evidence="2">The sequence shown here is derived from an EMBL/GenBank/DDBJ whole genome shotgun (WGS) entry which is preliminary data.</text>
</comment>
<dbReference type="Proteomes" id="UP000239549">
    <property type="component" value="Unassembled WGS sequence"/>
</dbReference>
<keyword evidence="1" id="KW-1133">Transmembrane helix</keyword>
<reference evidence="3" key="1">
    <citation type="submission" date="2018-02" db="EMBL/GenBank/DDBJ databases">
        <title>Genome sequence of Desulfocucumis palustris strain NAW-5.</title>
        <authorList>
            <person name="Watanabe M."/>
            <person name="Kojima H."/>
            <person name="Fukui M."/>
        </authorList>
    </citation>
    <scope>NUCLEOTIDE SEQUENCE [LARGE SCALE GENOMIC DNA]</scope>
    <source>
        <strain evidence="3">NAW-5</strain>
    </source>
</reference>
<evidence type="ECO:0000313" key="2">
    <source>
        <dbReference type="EMBL" id="GBF32769.1"/>
    </source>
</evidence>
<evidence type="ECO:0000256" key="1">
    <source>
        <dbReference type="SAM" id="Phobius"/>
    </source>
</evidence>
<keyword evidence="3" id="KW-1185">Reference proteome</keyword>
<organism evidence="2 3">
    <name type="scientific">Desulfocucumis palustris</name>
    <dbReference type="NCBI Taxonomy" id="1898651"/>
    <lineage>
        <taxon>Bacteria</taxon>
        <taxon>Bacillati</taxon>
        <taxon>Bacillota</taxon>
        <taxon>Clostridia</taxon>
        <taxon>Eubacteriales</taxon>
        <taxon>Desulfocucumaceae</taxon>
        <taxon>Desulfocucumis</taxon>
    </lineage>
</organism>
<keyword evidence="1" id="KW-0812">Transmembrane</keyword>
<evidence type="ECO:0000313" key="3">
    <source>
        <dbReference type="Proteomes" id="UP000239549"/>
    </source>
</evidence>
<protein>
    <submittedName>
        <fullName evidence="2">Uncharacterized protein</fullName>
    </submittedName>
</protein>
<accession>A0A2L2X961</accession>